<organism evidence="4 5">
    <name type="scientific">Neptunicella marina</name>
    <dbReference type="NCBI Taxonomy" id="2125989"/>
    <lineage>
        <taxon>Bacteria</taxon>
        <taxon>Pseudomonadati</taxon>
        <taxon>Pseudomonadota</taxon>
        <taxon>Gammaproteobacteria</taxon>
        <taxon>Alteromonadales</taxon>
        <taxon>Alteromonadaceae</taxon>
        <taxon>Neptunicella</taxon>
    </lineage>
</organism>
<dbReference type="GO" id="GO:0006631">
    <property type="term" value="P:fatty acid metabolic process"/>
    <property type="evidence" value="ECO:0007669"/>
    <property type="project" value="TreeGrafter"/>
</dbReference>
<reference evidence="4" key="2">
    <citation type="submission" date="2020-08" db="EMBL/GenBank/DDBJ databases">
        <authorList>
            <person name="Lai Q."/>
        </authorList>
    </citation>
    <scope>NUCLEOTIDE SEQUENCE</scope>
    <source>
        <strain evidence="4">S27-2</strain>
    </source>
</reference>
<evidence type="ECO:0000256" key="1">
    <source>
        <dbReference type="ARBA" id="ARBA00006432"/>
    </source>
</evidence>
<dbReference type="GO" id="GO:0031956">
    <property type="term" value="F:medium-chain fatty acid-CoA ligase activity"/>
    <property type="evidence" value="ECO:0007669"/>
    <property type="project" value="TreeGrafter"/>
</dbReference>
<dbReference type="Proteomes" id="UP000601768">
    <property type="component" value="Unassembled WGS sequence"/>
</dbReference>
<dbReference type="InterPro" id="IPR000873">
    <property type="entry name" value="AMP-dep_synth/lig_dom"/>
</dbReference>
<sequence>MFFSWPTDWNNNTAVIEHDRKLTYAQLQELVEQYKEQLGNGRQLVLLVVHNNVQSVAIYLACLQSQHVVLMVDASLDAPKRAKLCDAYQPNWIVDEYGLHKQHAAQHLLDERVAVLLSTSGSTGSPKQVALSVENLQANAQGIASGLPIAQSDITITTLSMAYSYGLSVINSHLQCGASILLNEHSVMSREFWQALEQHKVSSFAGVPYSYEMLIRLGLCKKKLADLRYFTQAGGKLAKKYVQQLADFANAQNKQFFVMYGQTEATARMAINAEPEHYPESIGYAIEGGAFLLIDEQGHSISQNHIEGQLVYQGPNVMLGYAQSVVDLAHFEPASQLVTGDLAYRDEQGRYFISGRQARFIKPFGNRISLDDVEIWLQQQGVDGLATGDNDELWVGVCESSHLELTDLKNKLQQQLNLHPSKIKIFSIDAIPLTSSGKTDYPAFKQLISEVSG</sequence>
<dbReference type="AlphaFoldDB" id="A0A8J6IRN8"/>
<dbReference type="Pfam" id="PF00501">
    <property type="entry name" value="AMP-binding"/>
    <property type="match status" value="2"/>
</dbReference>
<dbReference type="EMBL" id="JACNEP010000002">
    <property type="protein sequence ID" value="MBC3765029.1"/>
    <property type="molecule type" value="Genomic_DNA"/>
</dbReference>
<dbReference type="Gene3D" id="3.40.50.12780">
    <property type="entry name" value="N-terminal domain of ligase-like"/>
    <property type="match status" value="1"/>
</dbReference>
<name>A0A8J6IRN8_9ALTE</name>
<evidence type="ECO:0000256" key="2">
    <source>
        <dbReference type="ARBA" id="ARBA00022598"/>
    </source>
</evidence>
<accession>A0A8J6IRN8</accession>
<comment type="caution">
    <text evidence="4">The sequence shown here is derived from an EMBL/GenBank/DDBJ whole genome shotgun (WGS) entry which is preliminary data.</text>
</comment>
<protein>
    <submittedName>
        <fullName evidence="4">AMP-binding protein</fullName>
    </submittedName>
</protein>
<evidence type="ECO:0000313" key="4">
    <source>
        <dbReference type="EMBL" id="MBC3765029.1"/>
    </source>
</evidence>
<keyword evidence="2" id="KW-0436">Ligase</keyword>
<keyword evidence="5" id="KW-1185">Reference proteome</keyword>
<comment type="similarity">
    <text evidence="1">Belongs to the ATP-dependent AMP-binding enzyme family.</text>
</comment>
<dbReference type="PANTHER" id="PTHR43201:SF5">
    <property type="entry name" value="MEDIUM-CHAIN ACYL-COA LIGASE ACSF2, MITOCHONDRIAL"/>
    <property type="match status" value="1"/>
</dbReference>
<dbReference type="InterPro" id="IPR042099">
    <property type="entry name" value="ANL_N_sf"/>
</dbReference>
<dbReference type="RefSeq" id="WP_186505490.1">
    <property type="nucleotide sequence ID" value="NZ_JACNEP010000002.1"/>
</dbReference>
<dbReference type="SUPFAM" id="SSF56801">
    <property type="entry name" value="Acetyl-CoA synthetase-like"/>
    <property type="match status" value="1"/>
</dbReference>
<evidence type="ECO:0000313" key="5">
    <source>
        <dbReference type="Proteomes" id="UP000601768"/>
    </source>
</evidence>
<evidence type="ECO:0000259" key="3">
    <source>
        <dbReference type="Pfam" id="PF00501"/>
    </source>
</evidence>
<reference evidence="4" key="1">
    <citation type="journal article" date="2018" name="Int. J. Syst. Evol. Microbiol.">
        <title>Neptunicella marina gen. nov., sp. nov., isolated from surface seawater.</title>
        <authorList>
            <person name="Liu X."/>
            <person name="Lai Q."/>
            <person name="Du Y."/>
            <person name="Zhang X."/>
            <person name="Liu Z."/>
            <person name="Sun F."/>
            <person name="Shao Z."/>
        </authorList>
    </citation>
    <scope>NUCLEOTIDE SEQUENCE</scope>
    <source>
        <strain evidence="4">S27-2</strain>
    </source>
</reference>
<feature type="domain" description="AMP-dependent synthetase/ligase" evidence="3">
    <location>
        <begin position="105"/>
        <end position="321"/>
    </location>
</feature>
<dbReference type="PANTHER" id="PTHR43201">
    <property type="entry name" value="ACYL-COA SYNTHETASE"/>
    <property type="match status" value="1"/>
</dbReference>
<proteinExistence type="inferred from homology"/>
<feature type="domain" description="AMP-dependent synthetase/ligase" evidence="3">
    <location>
        <begin position="6"/>
        <end position="94"/>
    </location>
</feature>
<gene>
    <name evidence="4" type="ORF">H8B19_04010</name>
</gene>